<organism evidence="2">
    <name type="scientific">Anopheles braziliensis</name>
    <dbReference type="NCBI Taxonomy" id="58242"/>
    <lineage>
        <taxon>Eukaryota</taxon>
        <taxon>Metazoa</taxon>
        <taxon>Ecdysozoa</taxon>
        <taxon>Arthropoda</taxon>
        <taxon>Hexapoda</taxon>
        <taxon>Insecta</taxon>
        <taxon>Pterygota</taxon>
        <taxon>Neoptera</taxon>
        <taxon>Endopterygota</taxon>
        <taxon>Diptera</taxon>
        <taxon>Nematocera</taxon>
        <taxon>Culicoidea</taxon>
        <taxon>Culicidae</taxon>
        <taxon>Anophelinae</taxon>
        <taxon>Anopheles</taxon>
    </lineage>
</organism>
<sequence length="69" mass="7702">MKLLCLVVWVLAIVSATATAETPDVRDDRRFISYKDLLVTANRYTDPNVTSYSRMLIDVAGDQLLVGAR</sequence>
<reference evidence="2" key="1">
    <citation type="submission" date="2018-01" db="EMBL/GenBank/DDBJ databases">
        <title>An insight into the sialome of Amazonian anophelines.</title>
        <authorList>
            <person name="Ribeiro J.M."/>
            <person name="Scarpassa V."/>
            <person name="Calvo E."/>
        </authorList>
    </citation>
    <scope>NUCLEOTIDE SEQUENCE</scope>
    <source>
        <tissue evidence="2">Salivary glands</tissue>
    </source>
</reference>
<proteinExistence type="predicted"/>
<dbReference type="AlphaFoldDB" id="A0A2M3ZM81"/>
<protein>
    <submittedName>
        <fullName evidence="2">Putative semaphorin-5a-like protein</fullName>
    </submittedName>
</protein>
<keyword evidence="1" id="KW-0732">Signal</keyword>
<evidence type="ECO:0000256" key="1">
    <source>
        <dbReference type="SAM" id="SignalP"/>
    </source>
</evidence>
<evidence type="ECO:0000313" key="2">
    <source>
        <dbReference type="EMBL" id="MBW29619.1"/>
    </source>
</evidence>
<accession>A0A2M3ZM81</accession>
<dbReference type="EMBL" id="GGFM01008868">
    <property type="protein sequence ID" value="MBW29619.1"/>
    <property type="molecule type" value="Transcribed_RNA"/>
</dbReference>
<feature type="signal peptide" evidence="1">
    <location>
        <begin position="1"/>
        <end position="20"/>
    </location>
</feature>
<name>A0A2M3ZM81_9DIPT</name>
<feature type="chain" id="PRO_5014695070" evidence="1">
    <location>
        <begin position="21"/>
        <end position="69"/>
    </location>
</feature>